<evidence type="ECO:0000256" key="1">
    <source>
        <dbReference type="SAM" id="MobiDB-lite"/>
    </source>
</evidence>
<evidence type="ECO:0000256" key="2">
    <source>
        <dbReference type="SAM" id="SignalP"/>
    </source>
</evidence>
<proteinExistence type="predicted"/>
<feature type="chain" id="PRO_5011981139" description="Outer membrane protein beta-barrel domain-containing protein" evidence="2">
    <location>
        <begin position="26"/>
        <end position="360"/>
    </location>
</feature>
<accession>A0A1P9X1Z6</accession>
<dbReference type="Proteomes" id="UP000187941">
    <property type="component" value="Chromosome"/>
</dbReference>
<sequence>MKQLFTLLRPTLLLLLYLHQVGASAQTPARRPDQIVKLDNSVIEVIINEIDETGVSYRLFGNASGPVSRINKTDISYIRYTNGDVERFAQTPAATAVAKPAQTLTRPAEPVASSAPATPARKGLSASQPKPARNVPVAETNRSTNRPQGLRDADSGGSGRQTSTRGRASEQAVGDNPKASVFATVGAGAAQYMIIQNTERFTSQFAFVCRFGLGVRVPLSEKLTLEPTLEYAQLGGVWTETDDQGTTTTATLTLNNAQFSLPLVYTSTNTGGLRFLVGCGPYGILGTSAVIKANGEKEILEYGFDMRRAHVGAIGLLGVRKNKVGALAYGSSSLTNLYGTKFGDTKIRVLAFGLSLRYYF</sequence>
<feature type="signal peptide" evidence="2">
    <location>
        <begin position="1"/>
        <end position="25"/>
    </location>
</feature>
<dbReference type="EMBL" id="CP014263">
    <property type="protein sequence ID" value="AQG81618.1"/>
    <property type="molecule type" value="Genomic_DNA"/>
</dbReference>
<evidence type="ECO:0008006" key="5">
    <source>
        <dbReference type="Google" id="ProtNLM"/>
    </source>
</evidence>
<name>A0A1P9X1Z6_9BACT</name>
<gene>
    <name evidence="3" type="ORF">AWR27_21285</name>
</gene>
<evidence type="ECO:0000313" key="4">
    <source>
        <dbReference type="Proteomes" id="UP000187941"/>
    </source>
</evidence>
<keyword evidence="4" id="KW-1185">Reference proteome</keyword>
<organism evidence="3 4">
    <name type="scientific">Spirosoma montaniterrae</name>
    <dbReference type="NCBI Taxonomy" id="1178516"/>
    <lineage>
        <taxon>Bacteria</taxon>
        <taxon>Pseudomonadati</taxon>
        <taxon>Bacteroidota</taxon>
        <taxon>Cytophagia</taxon>
        <taxon>Cytophagales</taxon>
        <taxon>Cytophagaceae</taxon>
        <taxon>Spirosoma</taxon>
    </lineage>
</organism>
<dbReference type="AlphaFoldDB" id="A0A1P9X1Z6"/>
<dbReference type="OrthoDB" id="1118003at2"/>
<evidence type="ECO:0000313" key="3">
    <source>
        <dbReference type="EMBL" id="AQG81618.1"/>
    </source>
</evidence>
<keyword evidence="2" id="KW-0732">Signal</keyword>
<dbReference type="STRING" id="1178516.AWR27_21285"/>
<dbReference type="KEGG" id="smon:AWR27_21285"/>
<feature type="region of interest" description="Disordered" evidence="1">
    <location>
        <begin position="96"/>
        <end position="176"/>
    </location>
</feature>
<dbReference type="RefSeq" id="WP_077133085.1">
    <property type="nucleotide sequence ID" value="NZ_CP014263.1"/>
</dbReference>
<reference evidence="3 4" key="1">
    <citation type="submission" date="2016-01" db="EMBL/GenBank/DDBJ databases">
        <authorList>
            <person name="Oliw E.H."/>
        </authorList>
    </citation>
    <scope>NUCLEOTIDE SEQUENCE [LARGE SCALE GENOMIC DNA]</scope>
    <source>
        <strain evidence="3 4">DY10</strain>
    </source>
</reference>
<protein>
    <recommendedName>
        <fullName evidence="5">Outer membrane protein beta-barrel domain-containing protein</fullName>
    </recommendedName>
</protein>